<protein>
    <recommendedName>
        <fullName evidence="3">Integrin alpha FG-GAP repeat containing 2</fullName>
    </recommendedName>
</protein>
<evidence type="ECO:0000313" key="1">
    <source>
        <dbReference type="EMBL" id="PVD33762.1"/>
    </source>
</evidence>
<dbReference type="AlphaFoldDB" id="A0A2T7PK42"/>
<dbReference type="OrthoDB" id="9996127at2759"/>
<accession>A0A2T7PK42</accession>
<keyword evidence="2" id="KW-1185">Reference proteome</keyword>
<dbReference type="PANTHER" id="PTHR16317">
    <property type="entry name" value="INTEGRIN ALPHA REPEAT DOMAIN-CONTAINING"/>
    <property type="match status" value="1"/>
</dbReference>
<dbReference type="GO" id="GO:0032006">
    <property type="term" value="P:regulation of TOR signaling"/>
    <property type="evidence" value="ECO:0007669"/>
    <property type="project" value="TreeGrafter"/>
</dbReference>
<dbReference type="InterPro" id="IPR028994">
    <property type="entry name" value="Integrin_alpha_N"/>
</dbReference>
<dbReference type="OMA" id="LNKWECA"/>
<gene>
    <name evidence="1" type="ORF">C0Q70_05022</name>
</gene>
<comment type="caution">
    <text evidence="1">The sequence shown here is derived from an EMBL/GenBank/DDBJ whole genome shotgun (WGS) entry which is preliminary data.</text>
</comment>
<dbReference type="SUPFAM" id="SSF69318">
    <property type="entry name" value="Integrin alpha N-terminal domain"/>
    <property type="match status" value="1"/>
</dbReference>
<evidence type="ECO:0008006" key="3">
    <source>
        <dbReference type="Google" id="ProtNLM"/>
    </source>
</evidence>
<reference evidence="1 2" key="1">
    <citation type="submission" date="2018-04" db="EMBL/GenBank/DDBJ databases">
        <title>The genome of golden apple snail Pomacea canaliculata provides insight into stress tolerance and invasive adaptation.</title>
        <authorList>
            <person name="Liu C."/>
            <person name="Liu B."/>
            <person name="Ren Y."/>
            <person name="Zhang Y."/>
            <person name="Wang H."/>
            <person name="Li S."/>
            <person name="Jiang F."/>
            <person name="Yin L."/>
            <person name="Zhang G."/>
            <person name="Qian W."/>
            <person name="Fan W."/>
        </authorList>
    </citation>
    <scope>NUCLEOTIDE SEQUENCE [LARGE SCALE GENOMIC DNA]</scope>
    <source>
        <strain evidence="1">SZHN2017</strain>
        <tissue evidence="1">Muscle</tissue>
    </source>
</reference>
<dbReference type="EMBL" id="PZQS01000003">
    <property type="protein sequence ID" value="PVD33762.1"/>
    <property type="molecule type" value="Genomic_DNA"/>
</dbReference>
<dbReference type="Proteomes" id="UP000245119">
    <property type="component" value="Linkage Group LG3"/>
</dbReference>
<dbReference type="STRING" id="400727.A0A2T7PK42"/>
<evidence type="ECO:0000313" key="2">
    <source>
        <dbReference type="Proteomes" id="UP000245119"/>
    </source>
</evidence>
<dbReference type="PANTHER" id="PTHR16317:SF1">
    <property type="entry name" value="KICSTOR COMPLEX PROTEIN ITFG2"/>
    <property type="match status" value="1"/>
</dbReference>
<dbReference type="Pfam" id="PF15907">
    <property type="entry name" value="Itfg2"/>
    <property type="match status" value="1"/>
</dbReference>
<name>A0A2T7PK42_POMCA</name>
<proteinExistence type="predicted"/>
<organism evidence="1 2">
    <name type="scientific">Pomacea canaliculata</name>
    <name type="common">Golden apple snail</name>
    <dbReference type="NCBI Taxonomy" id="400727"/>
    <lineage>
        <taxon>Eukaryota</taxon>
        <taxon>Metazoa</taxon>
        <taxon>Spiralia</taxon>
        <taxon>Lophotrochozoa</taxon>
        <taxon>Mollusca</taxon>
        <taxon>Gastropoda</taxon>
        <taxon>Caenogastropoda</taxon>
        <taxon>Architaenioglossa</taxon>
        <taxon>Ampullarioidea</taxon>
        <taxon>Ampullariidae</taxon>
        <taxon>Pomacea</taxon>
    </lineage>
</organism>
<dbReference type="InterPro" id="IPR031793">
    <property type="entry name" value="KICSTOR_ITFG2"/>
</dbReference>
<sequence>MWRTVSFVDNIELDFAGNVMTEALDLGDVDNDKENELVVGNIEGDLAVFKGDHSQPWKKASKLGMITCVQIGDIFNIYKNLLVCLNAEGCCYIFAVKGTEIPHLEDWRIGEENDVAAESKILTPVYTQNLPANSRAMLIRDTDGDGLQEMAVIYSDRVVRSFRWVPSGEGDSPFSGRLHQVDKWQLAGQIGAVTVNQRPDGSSELMVSQPGRTYVTLLPHGVCSTESDESKSPSFVFHPLGHSRARNKDVSTVIVGGIQRGEEGAATYHALASLDGTLVLVENDRILWSLQVDHQLFVLDKLDVTGNGKEEVVCCSWDGQTYIVNHSRDVVRYHFKENVAAFAAGYYSVPGKGNVPCFIYATFSDHIYIHHNISLPCVESATLLAVMQRYESTPSLLKNVGIDATKQDTVCALYHWLLYGWHQKPETTNVC</sequence>